<name>A0A5E4TBY8_9BURK</name>
<evidence type="ECO:0000259" key="1">
    <source>
        <dbReference type="SMART" id="SM00635"/>
    </source>
</evidence>
<gene>
    <name evidence="2" type="primary">eae</name>
    <name evidence="2" type="ORF">PAN31108_01240</name>
</gene>
<dbReference type="InterPro" id="IPR008964">
    <property type="entry name" value="Invasin/intimin_cell_adhesion"/>
</dbReference>
<proteinExistence type="predicted"/>
<dbReference type="InterPro" id="IPR003343">
    <property type="entry name" value="Big_2"/>
</dbReference>
<accession>A0A5E4TBY8</accession>
<dbReference type="AlphaFoldDB" id="A0A5E4TBY8"/>
<organism evidence="2 3">
    <name type="scientific">Pandoraea anhela</name>
    <dbReference type="NCBI Taxonomy" id="2508295"/>
    <lineage>
        <taxon>Bacteria</taxon>
        <taxon>Pseudomonadati</taxon>
        <taxon>Pseudomonadota</taxon>
        <taxon>Betaproteobacteria</taxon>
        <taxon>Burkholderiales</taxon>
        <taxon>Burkholderiaceae</taxon>
        <taxon>Pandoraea</taxon>
    </lineage>
</organism>
<feature type="domain" description="BIG2" evidence="1">
    <location>
        <begin position="354"/>
        <end position="436"/>
    </location>
</feature>
<evidence type="ECO:0000313" key="2">
    <source>
        <dbReference type="EMBL" id="VVD83599.1"/>
    </source>
</evidence>
<dbReference type="EMBL" id="CABPSB010000003">
    <property type="protein sequence ID" value="VVD83599.1"/>
    <property type="molecule type" value="Genomic_DNA"/>
</dbReference>
<dbReference type="Gene3D" id="2.60.40.1080">
    <property type="match status" value="1"/>
</dbReference>
<dbReference type="RefSeq" id="WP_150668012.1">
    <property type="nucleotide sequence ID" value="NZ_CABPSB010000003.1"/>
</dbReference>
<dbReference type="Proteomes" id="UP000406256">
    <property type="component" value="Unassembled WGS sequence"/>
</dbReference>
<reference evidence="2 3" key="1">
    <citation type="submission" date="2019-08" db="EMBL/GenBank/DDBJ databases">
        <authorList>
            <person name="Peeters C."/>
        </authorList>
    </citation>
    <scope>NUCLEOTIDE SEQUENCE [LARGE SCALE GENOMIC DNA]</scope>
    <source>
        <strain evidence="2 3">LMG 31108</strain>
    </source>
</reference>
<sequence length="539" mass="56916">MDLNVLETDSVGTLATLAAPTVSDASGNKLDPTLSMTTVVVPVYAGKTANDVVTLRWDGRAGAGTVTDSIRVTTTSVARQIRFNIDAPAIAANDGATVTVWYSVQHQTGTREESIRLILEVGEQAPVPGAVLPPQMSGVVNGVLNLDGIPPEGVTLTVPVYGGMARYDAVFVGINGNEWEDGKSLSNTTDVGQPVVFTIKREDLAKFSGREVSLRTTVIPSRGGDPLLSREMKVRILQAVGALPPVVVPLAQGNSLDPLVVTTPTVEVVVKPFQGIAQGDVITFTWANDSGVPAPFSGTQTAGAVPQVDYVFQVPRAHVDQNVDKTAKLSYTVTRGGGLPTTSQVLSLSIGKPFEGTVTLDLADKQYIVAEKPPRDVPEYGTFLREASFGTAPYRYSSSDTSVATVQATGRVLLTGNGRATITATDATNQTRSYTLNVSGIRQIFFVSPSANWAGARTAAAAAGVRVPTVDEFKAFWRSYYPSSGPVASYSGWLSYRFWTATELGAGTSFAYDLNGASEQGNATGRNQSDFLQVLGIAP</sequence>
<dbReference type="SUPFAM" id="SSF49373">
    <property type="entry name" value="Invasin/intimin cell-adhesion fragments"/>
    <property type="match status" value="1"/>
</dbReference>
<dbReference type="SMART" id="SM00635">
    <property type="entry name" value="BID_2"/>
    <property type="match status" value="1"/>
</dbReference>
<evidence type="ECO:0000313" key="3">
    <source>
        <dbReference type="Proteomes" id="UP000406256"/>
    </source>
</evidence>
<dbReference type="OrthoDB" id="6980371at2"/>
<protein>
    <submittedName>
        <fullName evidence="2">Intimin</fullName>
    </submittedName>
</protein>
<dbReference type="Pfam" id="PF02368">
    <property type="entry name" value="Big_2"/>
    <property type="match status" value="1"/>
</dbReference>
<keyword evidence="3" id="KW-1185">Reference proteome</keyword>